<dbReference type="PROSITE" id="PS51186">
    <property type="entry name" value="GNAT"/>
    <property type="match status" value="1"/>
</dbReference>
<dbReference type="SUPFAM" id="SSF55729">
    <property type="entry name" value="Acyl-CoA N-acyltransferases (Nat)"/>
    <property type="match status" value="1"/>
</dbReference>
<evidence type="ECO:0000256" key="2">
    <source>
        <dbReference type="ARBA" id="ARBA00023315"/>
    </source>
</evidence>
<keyword evidence="2" id="KW-0012">Acyltransferase</keyword>
<protein>
    <submittedName>
        <fullName evidence="5">GNAT family N-acetyltransferase</fullName>
    </submittedName>
</protein>
<feature type="domain" description="N-acetyltransferase" evidence="4">
    <location>
        <begin position="27"/>
        <end position="198"/>
    </location>
</feature>
<dbReference type="InterPro" id="IPR016181">
    <property type="entry name" value="Acyl_CoA_acyltransferase"/>
</dbReference>
<accession>A0ABY3VMH5</accession>
<dbReference type="InterPro" id="IPR000182">
    <property type="entry name" value="GNAT_dom"/>
</dbReference>
<evidence type="ECO:0000313" key="5">
    <source>
        <dbReference type="EMBL" id="UMB70636.1"/>
    </source>
</evidence>
<dbReference type="EMBL" id="CP092488">
    <property type="protein sequence ID" value="UMB70636.1"/>
    <property type="molecule type" value="Genomic_DNA"/>
</dbReference>
<gene>
    <name evidence="5" type="ORF">MKK62_04795</name>
</gene>
<keyword evidence="6" id="KW-1185">Reference proteome</keyword>
<organism evidence="5 6">
    <name type="scientific">Mycobacterium paraterrae</name>
    <dbReference type="NCBI Taxonomy" id="577492"/>
    <lineage>
        <taxon>Bacteria</taxon>
        <taxon>Bacillati</taxon>
        <taxon>Actinomycetota</taxon>
        <taxon>Actinomycetes</taxon>
        <taxon>Mycobacteriales</taxon>
        <taxon>Mycobacteriaceae</taxon>
        <taxon>Mycobacterium</taxon>
    </lineage>
</organism>
<sequence length="217" mass="23929">MSLWRNDAQHPGWPGAVGPLRVEAGAIRLRPVRLRDAAQWSRARLADRPHLEPYEPSTDADWIARHSISAWPAVCSSLRSEARKGRMLPYVIELNGDFCGQLTIGNVTHGALRSAWIGYWVCNAVTGRGVATGALALGLDHCFGPVRLHRVEATVRPENAASRAVLAKVGFREEGLLKRYLQVDGAWRDHLLVGLTIEEVYGSVVSALVRQGRARWA</sequence>
<comment type="similarity">
    <text evidence="3">Belongs to the acetyltransferase family. RimJ subfamily.</text>
</comment>
<evidence type="ECO:0000313" key="6">
    <source>
        <dbReference type="Proteomes" id="UP001055336"/>
    </source>
</evidence>
<dbReference type="Gene3D" id="3.40.630.30">
    <property type="match status" value="1"/>
</dbReference>
<evidence type="ECO:0000256" key="1">
    <source>
        <dbReference type="ARBA" id="ARBA00022679"/>
    </source>
</evidence>
<dbReference type="Pfam" id="PF13302">
    <property type="entry name" value="Acetyltransf_3"/>
    <property type="match status" value="1"/>
</dbReference>
<dbReference type="InterPro" id="IPR051531">
    <property type="entry name" value="N-acetyltransferase"/>
</dbReference>
<name>A0ABY3VMH5_9MYCO</name>
<dbReference type="Proteomes" id="UP001055336">
    <property type="component" value="Chromosome"/>
</dbReference>
<dbReference type="PANTHER" id="PTHR43792">
    <property type="entry name" value="GNAT FAMILY, PUTATIVE (AFU_ORTHOLOGUE AFUA_3G00765)-RELATED-RELATED"/>
    <property type="match status" value="1"/>
</dbReference>
<evidence type="ECO:0000256" key="3">
    <source>
        <dbReference type="ARBA" id="ARBA00038502"/>
    </source>
</evidence>
<dbReference type="PANTHER" id="PTHR43792:SF8">
    <property type="entry name" value="[RIBOSOMAL PROTEIN US5]-ALANINE N-ACETYLTRANSFERASE"/>
    <property type="match status" value="1"/>
</dbReference>
<keyword evidence="1" id="KW-0808">Transferase</keyword>
<evidence type="ECO:0000259" key="4">
    <source>
        <dbReference type="PROSITE" id="PS51186"/>
    </source>
</evidence>
<proteinExistence type="inferred from homology"/>
<dbReference type="RefSeq" id="WP_240262398.1">
    <property type="nucleotide sequence ID" value="NZ_CP092488.2"/>
</dbReference>
<reference evidence="5" key="1">
    <citation type="submission" date="2022-08" db="EMBL/GenBank/DDBJ databases">
        <title>Whole genome sequencing of non-tuberculosis mycobacteria type-strains.</title>
        <authorList>
            <person name="Igarashi Y."/>
            <person name="Osugi A."/>
            <person name="Mitarai S."/>
        </authorList>
    </citation>
    <scope>NUCLEOTIDE SEQUENCE</scope>
    <source>
        <strain evidence="5">DSM 45127</strain>
    </source>
</reference>